<feature type="binding site" evidence="10">
    <location>
        <position position="456"/>
    </location>
    <ligand>
        <name>Mg(2+)</name>
        <dbReference type="ChEBI" id="CHEBI:18420"/>
    </ligand>
</feature>
<dbReference type="InterPro" id="IPR011766">
    <property type="entry name" value="TPP_enzyme_TPP-bd"/>
</dbReference>
<evidence type="ECO:0000313" key="13">
    <source>
        <dbReference type="EMBL" id="AOX16817.1"/>
    </source>
</evidence>
<dbReference type="InterPro" id="IPR047214">
    <property type="entry name" value="TPP_PDC_IPDC"/>
</dbReference>
<dbReference type="OrthoDB" id="4494979at2"/>
<dbReference type="eggNOG" id="COG3961">
    <property type="taxonomic scope" value="Bacteria"/>
</dbReference>
<dbReference type="PIRSF" id="PIRSF036565">
    <property type="entry name" value="Pyruvt_ip_decrb"/>
    <property type="match status" value="1"/>
</dbReference>
<dbReference type="Gene3D" id="3.40.50.970">
    <property type="match status" value="2"/>
</dbReference>
<dbReference type="CDD" id="cd02005">
    <property type="entry name" value="TPP_PDC_IPDC"/>
    <property type="match status" value="1"/>
</dbReference>
<accession>A0A1D8UTK2</accession>
<dbReference type="SUPFAM" id="SSF52467">
    <property type="entry name" value="DHS-like NAD/FAD-binding domain"/>
    <property type="match status" value="1"/>
</dbReference>
<proteinExistence type="inferred from homology"/>
<feature type="binding site" evidence="10">
    <location>
        <position position="485"/>
    </location>
    <ligand>
        <name>Mg(2+)</name>
        <dbReference type="ChEBI" id="CHEBI:18420"/>
    </ligand>
</feature>
<keyword evidence="8 11" id="KW-0786">Thiamine pyrophosphate</keyword>
<dbReference type="AlphaFoldDB" id="A0A1D8UTK2"/>
<dbReference type="FunFam" id="3.40.50.970:FF:000024">
    <property type="entry name" value="Pyruvate decarboxylase isozyme"/>
    <property type="match status" value="1"/>
</dbReference>
<dbReference type="PANTHER" id="PTHR43452:SF1">
    <property type="entry name" value="PYRUVATE DECARBOXYLASE C186.09-RELATED"/>
    <property type="match status" value="1"/>
</dbReference>
<dbReference type="InterPro" id="IPR012110">
    <property type="entry name" value="PDC/IPDC-like"/>
</dbReference>
<keyword evidence="9" id="KW-0456">Lyase</keyword>
<keyword evidence="5 10" id="KW-0479">Metal-binding</keyword>
<evidence type="ECO:0000256" key="2">
    <source>
        <dbReference type="ARBA" id="ARBA00001964"/>
    </source>
</evidence>
<dbReference type="GO" id="GO:0000287">
    <property type="term" value="F:magnesium ion binding"/>
    <property type="evidence" value="ECO:0007669"/>
    <property type="project" value="InterPro"/>
</dbReference>
<comment type="similarity">
    <text evidence="3 11">Belongs to the TPP enzyme family.</text>
</comment>
<sequence length="577" mass="62043">MSYTVGTYLAERFAQIGLKHHFAVAGDYNLVLLDQLLMNKSCEQVYCCNELNCGFSAEGYARANGAAAAVVTFSVGALSALNAIGGAYAENLPVILVSGAPNSNDHGSGHILHHTIGTPDYSYQLQIAEKLTCAAVSIISAEDAPEKIDYAIRTALREKKPAYIEIACNVSAQPCAAPGPASALLTPSPSDHATLQAAIKAVSSFVEKHEKPAILIGSKLRAAGAEQAAVKLADALGCVVATMAAAKSFFPEDHPNYVGTYWGSASSPNVSEIFNWADSVLTLGCVFNDYSTEGWTAWPKGSNVVNADKEVTKLDGHAFDNIHLVDLLNGVAEHLKGKPKKDATMVEFRRIHPESAKPKEDDQSIKERKSQIARTSADTKLTRADIQAHLQKILTPTTTVIGETGDSWFNVMRTKLPHGARVEFEMQWGHIGWSVPAAFGYAVGAPDRRTVLMVGDGSFQLTAQEVAQMIRRKLPVIIFLINNAGYTIEVEIHDGPYNNIKNWDYAAVVEGFNAKDGHGKGLRATTAAELEKAVETALAHKEGPTLIECVIPRDDCTGELISWGRHVATANARPPAK</sequence>
<dbReference type="Pfam" id="PF02776">
    <property type="entry name" value="TPP_enzyme_N"/>
    <property type="match status" value="1"/>
</dbReference>
<evidence type="ECO:0000256" key="5">
    <source>
        <dbReference type="ARBA" id="ARBA00022723"/>
    </source>
</evidence>
<evidence type="ECO:0000256" key="10">
    <source>
        <dbReference type="PIRSR" id="PIRSR036565-2"/>
    </source>
</evidence>
<dbReference type="InterPro" id="IPR047213">
    <property type="entry name" value="TPP_PYR_PDC_IPDC-like"/>
</dbReference>
<comment type="catalytic activity">
    <reaction evidence="1">
        <text>a 2-oxocarboxylate + H(+) = an aldehyde + CO2</text>
        <dbReference type="Rhea" id="RHEA:11628"/>
        <dbReference type="ChEBI" id="CHEBI:15378"/>
        <dbReference type="ChEBI" id="CHEBI:16526"/>
        <dbReference type="ChEBI" id="CHEBI:17478"/>
        <dbReference type="ChEBI" id="CHEBI:35179"/>
        <dbReference type="EC" id="4.1.1.1"/>
    </reaction>
</comment>
<evidence type="ECO:0000313" key="14">
    <source>
        <dbReference type="Proteomes" id="UP000179145"/>
    </source>
</evidence>
<evidence type="ECO:0000256" key="7">
    <source>
        <dbReference type="ARBA" id="ARBA00022842"/>
    </source>
</evidence>
<dbReference type="STRING" id="153496.A0U89_06380"/>
<protein>
    <recommendedName>
        <fullName evidence="4">pyruvate decarboxylase</fullName>
        <ecNumber evidence="4">4.1.1.1</ecNumber>
    </recommendedName>
</protein>
<keyword evidence="7 10" id="KW-0460">Magnesium</keyword>
<dbReference type="Pfam" id="PF00205">
    <property type="entry name" value="TPP_enzyme_M"/>
    <property type="match status" value="1"/>
</dbReference>
<evidence type="ECO:0000256" key="11">
    <source>
        <dbReference type="RuleBase" id="RU362132"/>
    </source>
</evidence>
<dbReference type="Proteomes" id="UP000179145">
    <property type="component" value="Chromosome"/>
</dbReference>
<dbReference type="CDD" id="cd07038">
    <property type="entry name" value="TPP_PYR_PDC_IPDC_like"/>
    <property type="match status" value="1"/>
</dbReference>
<dbReference type="KEGG" id="kba:A0U89_06380"/>
<dbReference type="Pfam" id="PF02775">
    <property type="entry name" value="TPP_enzyme_C"/>
    <property type="match status" value="1"/>
</dbReference>
<evidence type="ECO:0000256" key="4">
    <source>
        <dbReference type="ARBA" id="ARBA00013202"/>
    </source>
</evidence>
<name>A0A1D8UTK2_9PROT</name>
<evidence type="ECO:0000256" key="9">
    <source>
        <dbReference type="ARBA" id="ARBA00023239"/>
    </source>
</evidence>
<feature type="binding site" evidence="10">
    <location>
        <position position="483"/>
    </location>
    <ligand>
        <name>Mg(2+)</name>
        <dbReference type="ChEBI" id="CHEBI:18420"/>
    </ligand>
</feature>
<evidence type="ECO:0000256" key="6">
    <source>
        <dbReference type="ARBA" id="ARBA00022793"/>
    </source>
</evidence>
<dbReference type="InterPro" id="IPR012000">
    <property type="entry name" value="Thiamin_PyroP_enz_cen_dom"/>
</dbReference>
<feature type="region of interest" description="Disordered" evidence="12">
    <location>
        <begin position="351"/>
        <end position="377"/>
    </location>
</feature>
<dbReference type="EC" id="4.1.1.1" evidence="4"/>
<dbReference type="GO" id="GO:0005829">
    <property type="term" value="C:cytosol"/>
    <property type="evidence" value="ECO:0007669"/>
    <property type="project" value="TreeGrafter"/>
</dbReference>
<dbReference type="GO" id="GO:0000949">
    <property type="term" value="P:aromatic amino acid family catabolic process to alcohol via Ehrlich pathway"/>
    <property type="evidence" value="ECO:0007669"/>
    <property type="project" value="TreeGrafter"/>
</dbReference>
<evidence type="ECO:0000256" key="3">
    <source>
        <dbReference type="ARBA" id="ARBA00007812"/>
    </source>
</evidence>
<keyword evidence="14" id="KW-1185">Reference proteome</keyword>
<dbReference type="RefSeq" id="WP_070402535.1">
    <property type="nucleotide sequence ID" value="NZ_BJVW01000017.1"/>
</dbReference>
<dbReference type="FunFam" id="3.40.50.1220:FF:000009">
    <property type="entry name" value="Pyruvate decarboxylase 1"/>
    <property type="match status" value="1"/>
</dbReference>
<dbReference type="InterPro" id="IPR029061">
    <property type="entry name" value="THDP-binding"/>
</dbReference>
<organism evidence="13 14">
    <name type="scientific">Kozakia baliensis</name>
    <dbReference type="NCBI Taxonomy" id="153496"/>
    <lineage>
        <taxon>Bacteria</taxon>
        <taxon>Pseudomonadati</taxon>
        <taxon>Pseudomonadota</taxon>
        <taxon>Alphaproteobacteria</taxon>
        <taxon>Acetobacterales</taxon>
        <taxon>Acetobacteraceae</taxon>
        <taxon>Kozakia</taxon>
    </lineage>
</organism>
<dbReference type="InterPro" id="IPR000399">
    <property type="entry name" value="TPP-bd_CS"/>
</dbReference>
<comment type="cofactor">
    <cofactor evidence="2">
        <name>thiamine diphosphate</name>
        <dbReference type="ChEBI" id="CHEBI:58937"/>
    </cofactor>
</comment>
<keyword evidence="13" id="KW-0670">Pyruvate</keyword>
<dbReference type="InterPro" id="IPR029035">
    <property type="entry name" value="DHS-like_NAD/FAD-binding_dom"/>
</dbReference>
<feature type="compositionally biased region" description="Basic and acidic residues" evidence="12">
    <location>
        <begin position="351"/>
        <end position="370"/>
    </location>
</feature>
<dbReference type="FunFam" id="3.40.50.970:FF:000019">
    <property type="entry name" value="Pyruvate decarboxylase isozyme"/>
    <property type="match status" value="1"/>
</dbReference>
<keyword evidence="6" id="KW-0210">Decarboxylase</keyword>
<dbReference type="PANTHER" id="PTHR43452">
    <property type="entry name" value="PYRUVATE DECARBOXYLASE"/>
    <property type="match status" value="1"/>
</dbReference>
<evidence type="ECO:0000256" key="12">
    <source>
        <dbReference type="SAM" id="MobiDB-lite"/>
    </source>
</evidence>
<dbReference type="GO" id="GO:0030976">
    <property type="term" value="F:thiamine pyrophosphate binding"/>
    <property type="evidence" value="ECO:0007669"/>
    <property type="project" value="InterPro"/>
</dbReference>
<evidence type="ECO:0000256" key="8">
    <source>
        <dbReference type="ARBA" id="ARBA00023052"/>
    </source>
</evidence>
<dbReference type="EMBL" id="CP014674">
    <property type="protein sequence ID" value="AOX16817.1"/>
    <property type="molecule type" value="Genomic_DNA"/>
</dbReference>
<dbReference type="SUPFAM" id="SSF52518">
    <property type="entry name" value="Thiamin diphosphate-binding fold (THDP-binding)"/>
    <property type="match status" value="2"/>
</dbReference>
<dbReference type="GO" id="GO:0004737">
    <property type="term" value="F:pyruvate decarboxylase activity"/>
    <property type="evidence" value="ECO:0007669"/>
    <property type="project" value="UniProtKB-EC"/>
</dbReference>
<dbReference type="PROSITE" id="PS00187">
    <property type="entry name" value="TPP_ENZYMES"/>
    <property type="match status" value="1"/>
</dbReference>
<dbReference type="InterPro" id="IPR012001">
    <property type="entry name" value="Thiamin_PyroP_enz_TPP-bd_dom"/>
</dbReference>
<reference evidence="13 14" key="1">
    <citation type="journal article" date="2016" name="Microb. Cell Fact.">
        <title>Dissection of exopolysaccharide biosynthesis in Kozakia baliensis.</title>
        <authorList>
            <person name="Brandt J.U."/>
            <person name="Jakob F."/>
            <person name="Behr J."/>
            <person name="Geissler A.J."/>
            <person name="Vogel R.F."/>
        </authorList>
    </citation>
    <scope>NUCLEOTIDE SEQUENCE [LARGE SCALE GENOMIC DNA]</scope>
    <source>
        <strain evidence="13 14">DSM 14400</strain>
    </source>
</reference>
<gene>
    <name evidence="13" type="ORF">A0U89_06380</name>
</gene>
<evidence type="ECO:0000256" key="1">
    <source>
        <dbReference type="ARBA" id="ARBA00001041"/>
    </source>
</evidence>
<dbReference type="Gene3D" id="3.40.50.1220">
    <property type="entry name" value="TPP-binding domain"/>
    <property type="match status" value="1"/>
</dbReference>
<comment type="cofactor">
    <cofactor evidence="10">
        <name>Mg(2+)</name>
        <dbReference type="ChEBI" id="CHEBI:18420"/>
    </cofactor>
    <text evidence="10">Binds 1 Mg(2+) per subunit.</text>
</comment>